<evidence type="ECO:0000256" key="3">
    <source>
        <dbReference type="ARBA" id="ARBA00022571"/>
    </source>
</evidence>
<dbReference type="PRINTS" id="PR00102">
    <property type="entry name" value="OTCASE"/>
</dbReference>
<dbReference type="PANTHER" id="PTHR45753:SF3">
    <property type="entry name" value="ORNITHINE TRANSCARBAMYLASE, MITOCHONDRIAL"/>
    <property type="match status" value="1"/>
</dbReference>
<dbReference type="InterPro" id="IPR036901">
    <property type="entry name" value="Asp/Orn_carbamoylTrfase_sf"/>
</dbReference>
<dbReference type="InterPro" id="IPR006130">
    <property type="entry name" value="Asp/Orn_carbamoylTrfase"/>
</dbReference>
<evidence type="ECO:0000256" key="5">
    <source>
        <dbReference type="ARBA" id="ARBA00022679"/>
    </source>
</evidence>
<dbReference type="PhylomeDB" id="A0A0D2VVJ9"/>
<dbReference type="InterPro" id="IPR002292">
    <property type="entry name" value="Orn/put_carbamltrans"/>
</dbReference>
<dbReference type="RefSeq" id="XP_004345551.1">
    <property type="nucleotide sequence ID" value="XM_004345501.2"/>
</dbReference>
<dbReference type="InterPro" id="IPR006132">
    <property type="entry name" value="Asp/Orn_carbamoyltranf_P-bd"/>
</dbReference>
<reference evidence="11" key="1">
    <citation type="submission" date="2011-02" db="EMBL/GenBank/DDBJ databases">
        <title>The Genome Sequence of Capsaspora owczarzaki ATCC 30864.</title>
        <authorList>
            <person name="Russ C."/>
            <person name="Cuomo C."/>
            <person name="Burger G."/>
            <person name="Gray M.W."/>
            <person name="Holland P.W.H."/>
            <person name="King N."/>
            <person name="Lang F.B.F."/>
            <person name="Roger A.J."/>
            <person name="Ruiz-Trillo I."/>
            <person name="Young S.K."/>
            <person name="Zeng Q."/>
            <person name="Gargeya S."/>
            <person name="Alvarado L."/>
            <person name="Berlin A."/>
            <person name="Chapman S.B."/>
            <person name="Chen Z."/>
            <person name="Freedman E."/>
            <person name="Gellesch M."/>
            <person name="Goldberg J."/>
            <person name="Griggs A."/>
            <person name="Gujja S."/>
            <person name="Heilman E."/>
            <person name="Heiman D."/>
            <person name="Howarth C."/>
            <person name="Mehta T."/>
            <person name="Neiman D."/>
            <person name="Pearson M."/>
            <person name="Roberts A."/>
            <person name="Saif S."/>
            <person name="Shea T."/>
            <person name="Shenoy N."/>
            <person name="Sisk P."/>
            <person name="Stolte C."/>
            <person name="Sykes S."/>
            <person name="White J."/>
            <person name="Yandava C."/>
            <person name="Haas B."/>
            <person name="Nusbaum C."/>
            <person name="Birren B."/>
        </authorList>
    </citation>
    <scope>NUCLEOTIDE SEQUENCE</scope>
    <source>
        <strain evidence="11">ATCC 30864</strain>
    </source>
</reference>
<keyword evidence="5 7" id="KW-0808">Transferase</keyword>
<evidence type="ECO:0000259" key="9">
    <source>
        <dbReference type="Pfam" id="PF02729"/>
    </source>
</evidence>
<organism evidence="10 11">
    <name type="scientific">Capsaspora owczarzaki (strain ATCC 30864)</name>
    <dbReference type="NCBI Taxonomy" id="595528"/>
    <lineage>
        <taxon>Eukaryota</taxon>
        <taxon>Filasterea</taxon>
        <taxon>Capsaspora</taxon>
    </lineage>
</organism>
<dbReference type="HAMAP" id="MF_01109">
    <property type="entry name" value="OTCase"/>
    <property type="match status" value="1"/>
</dbReference>
<dbReference type="GO" id="GO:0016597">
    <property type="term" value="F:amino acid binding"/>
    <property type="evidence" value="ECO:0007669"/>
    <property type="project" value="InterPro"/>
</dbReference>
<evidence type="ECO:0000256" key="2">
    <source>
        <dbReference type="ARBA" id="ARBA00013007"/>
    </source>
</evidence>
<dbReference type="GO" id="GO:0042450">
    <property type="term" value="P:L-arginine biosynthetic process via ornithine"/>
    <property type="evidence" value="ECO:0007669"/>
    <property type="project" value="TreeGrafter"/>
</dbReference>
<protein>
    <recommendedName>
        <fullName evidence="2">ornithine carbamoyltransferase</fullName>
        <ecNumber evidence="2">2.1.3.3</ecNumber>
    </recommendedName>
</protein>
<comment type="similarity">
    <text evidence="1">Belongs to the aspartate/ornithine carbamoyltransferase superfamily. OTCase family.</text>
</comment>
<dbReference type="PROSITE" id="PS00097">
    <property type="entry name" value="CARBAMOYLTRANSFERASE"/>
    <property type="match status" value="1"/>
</dbReference>
<feature type="domain" description="Aspartate/ornithine carbamoyltransferase carbamoyl-P binding" evidence="9">
    <location>
        <begin position="4"/>
        <end position="144"/>
    </location>
</feature>
<dbReference type="InterPro" id="IPR024904">
    <property type="entry name" value="OTCase_ArgI"/>
</dbReference>
<dbReference type="AlphaFoldDB" id="A0A0D2VVJ9"/>
<proteinExistence type="inferred from homology"/>
<dbReference type="STRING" id="595528.A0A0D2VVJ9"/>
<keyword evidence="4" id="KW-0028">Amino-acid biosynthesis</keyword>
<dbReference type="Pfam" id="PF00185">
    <property type="entry name" value="OTCace"/>
    <property type="match status" value="1"/>
</dbReference>
<evidence type="ECO:0000256" key="4">
    <source>
        <dbReference type="ARBA" id="ARBA00022605"/>
    </source>
</evidence>
<dbReference type="Proteomes" id="UP000008743">
    <property type="component" value="Unassembled WGS sequence"/>
</dbReference>
<sequence length="308" mass="34282">MSLQHFLRLGHYTPEALQALLASSAALRTQRHSKSLPQLLSGRTMGMIFQKRSTRTRVSTEAGVALLGGHAVFLGKEDIQLGVNESVQDTAQVLSRFHDVVLARVFKHSDVEELAKHSTVPIINGLSDLHHPLQALADLLTIQQHFPVTKGLKIAWVGDGNNVLHSLLETAPKMQMHISVATPPGYLPNATIVKEAQADAARYGTRVELTNNPREAVKGANVIVTDTWISMGDEAQKEERLRSFAGFQVTNELLKHASPDWKFLHCLPRKPEEVSDEVFRSPRSLVWDEAENRMYTVMAVILDLLKLR</sequence>
<feature type="domain" description="Aspartate/ornithine carbamoyltransferase Asp/Orn-binding" evidence="8">
    <location>
        <begin position="150"/>
        <end position="302"/>
    </location>
</feature>
<evidence type="ECO:0000256" key="1">
    <source>
        <dbReference type="ARBA" id="ARBA00007805"/>
    </source>
</evidence>
<evidence type="ECO:0000313" key="11">
    <source>
        <dbReference type="Proteomes" id="UP000008743"/>
    </source>
</evidence>
<dbReference type="OMA" id="DGNNVCN"/>
<evidence type="ECO:0000256" key="6">
    <source>
        <dbReference type="ARBA" id="ARBA00048772"/>
    </source>
</evidence>
<dbReference type="OrthoDB" id="10252326at2759"/>
<dbReference type="SUPFAM" id="SSF53671">
    <property type="entry name" value="Aspartate/ornithine carbamoyltransferase"/>
    <property type="match status" value="1"/>
</dbReference>
<gene>
    <name evidence="10" type="ORF">CAOG_005961</name>
</gene>
<dbReference type="Pfam" id="PF02729">
    <property type="entry name" value="OTCace_N"/>
    <property type="match status" value="1"/>
</dbReference>
<comment type="catalytic activity">
    <reaction evidence="6">
        <text>carbamoyl phosphate + L-ornithine = L-citrulline + phosphate + H(+)</text>
        <dbReference type="Rhea" id="RHEA:19513"/>
        <dbReference type="ChEBI" id="CHEBI:15378"/>
        <dbReference type="ChEBI" id="CHEBI:43474"/>
        <dbReference type="ChEBI" id="CHEBI:46911"/>
        <dbReference type="ChEBI" id="CHEBI:57743"/>
        <dbReference type="ChEBI" id="CHEBI:58228"/>
        <dbReference type="EC" id="2.1.3.3"/>
    </reaction>
</comment>
<dbReference type="InParanoid" id="A0A0D2VVJ9"/>
<dbReference type="FunFam" id="3.40.50.1370:FF:000009">
    <property type="entry name" value="Ornithine carbamoyltransferase, mitochondrial"/>
    <property type="match status" value="1"/>
</dbReference>
<dbReference type="eggNOG" id="KOG1504">
    <property type="taxonomic scope" value="Eukaryota"/>
</dbReference>
<dbReference type="GO" id="GO:0005739">
    <property type="term" value="C:mitochondrion"/>
    <property type="evidence" value="ECO:0007669"/>
    <property type="project" value="TreeGrafter"/>
</dbReference>
<evidence type="ECO:0000313" key="10">
    <source>
        <dbReference type="EMBL" id="KJE95512.1"/>
    </source>
</evidence>
<evidence type="ECO:0000259" key="8">
    <source>
        <dbReference type="Pfam" id="PF00185"/>
    </source>
</evidence>
<dbReference type="Gene3D" id="3.40.50.1370">
    <property type="entry name" value="Aspartate/ornithine carbamoyltransferase"/>
    <property type="match status" value="2"/>
</dbReference>
<dbReference type="NCBIfam" id="NF001986">
    <property type="entry name" value="PRK00779.1"/>
    <property type="match status" value="1"/>
</dbReference>
<keyword evidence="11" id="KW-1185">Reference proteome</keyword>
<name>A0A0D2VVJ9_CAPO3</name>
<dbReference type="FunCoup" id="A0A0D2VVJ9">
    <property type="interactions" value="223"/>
</dbReference>
<dbReference type="GO" id="GO:0019240">
    <property type="term" value="P:citrulline biosynthetic process"/>
    <property type="evidence" value="ECO:0007669"/>
    <property type="project" value="TreeGrafter"/>
</dbReference>
<dbReference type="InterPro" id="IPR006131">
    <property type="entry name" value="Asp_carbamoyltransf_Asp/Orn-bd"/>
</dbReference>
<dbReference type="EMBL" id="KE346369">
    <property type="protein sequence ID" value="KJE95512.1"/>
    <property type="molecule type" value="Genomic_DNA"/>
</dbReference>
<dbReference type="NCBIfam" id="TIGR00658">
    <property type="entry name" value="orni_carb_tr"/>
    <property type="match status" value="1"/>
</dbReference>
<dbReference type="PRINTS" id="PR00100">
    <property type="entry name" value="AOTCASE"/>
</dbReference>
<keyword evidence="3" id="KW-0055">Arginine biosynthesis</keyword>
<dbReference type="EC" id="2.1.3.3" evidence="2"/>
<dbReference type="GO" id="GO:0004585">
    <property type="term" value="F:ornithine carbamoyltransferase activity"/>
    <property type="evidence" value="ECO:0007669"/>
    <property type="project" value="UniProtKB-EC"/>
</dbReference>
<accession>A0A0D2VVJ9</accession>
<evidence type="ECO:0000256" key="7">
    <source>
        <dbReference type="RuleBase" id="RU003634"/>
    </source>
</evidence>
<dbReference type="PANTHER" id="PTHR45753">
    <property type="entry name" value="ORNITHINE CARBAMOYLTRANSFERASE, MITOCHONDRIAL"/>
    <property type="match status" value="1"/>
</dbReference>